<dbReference type="Pfam" id="PF03663">
    <property type="entry name" value="Glyco_hydro_76"/>
    <property type="match status" value="1"/>
</dbReference>
<comment type="caution">
    <text evidence="1">The sequence shown here is derived from an EMBL/GenBank/DDBJ whole genome shotgun (WGS) entry which is preliminary data.</text>
</comment>
<dbReference type="AlphaFoldDB" id="A0AAV5RAX2"/>
<dbReference type="PANTHER" id="PTHR47791">
    <property type="entry name" value="MEIOTICALLY UP-REGULATED GENE 191 PROTEIN"/>
    <property type="match status" value="1"/>
</dbReference>
<dbReference type="PANTHER" id="PTHR47791:SF3">
    <property type="entry name" value="MEIOTICALLY UP-REGULATED GENE 191 PROTEIN"/>
    <property type="match status" value="1"/>
</dbReference>
<dbReference type="SUPFAM" id="SSF48208">
    <property type="entry name" value="Six-hairpin glycosidases"/>
    <property type="match status" value="1"/>
</dbReference>
<name>A0AAV5RAX2_PICKL</name>
<proteinExistence type="predicted"/>
<dbReference type="EMBL" id="BTGB01000009">
    <property type="protein sequence ID" value="GMM48685.1"/>
    <property type="molecule type" value="Genomic_DNA"/>
</dbReference>
<organism evidence="1 2">
    <name type="scientific">Pichia kluyveri</name>
    <name type="common">Yeast</name>
    <dbReference type="NCBI Taxonomy" id="36015"/>
    <lineage>
        <taxon>Eukaryota</taxon>
        <taxon>Fungi</taxon>
        <taxon>Dikarya</taxon>
        <taxon>Ascomycota</taxon>
        <taxon>Saccharomycotina</taxon>
        <taxon>Pichiomycetes</taxon>
        <taxon>Pichiales</taxon>
        <taxon>Pichiaceae</taxon>
        <taxon>Pichia</taxon>
    </lineage>
</organism>
<dbReference type="InterPro" id="IPR005198">
    <property type="entry name" value="Glyco_hydro_76"/>
</dbReference>
<dbReference type="GO" id="GO:0005975">
    <property type="term" value="P:carbohydrate metabolic process"/>
    <property type="evidence" value="ECO:0007669"/>
    <property type="project" value="InterPro"/>
</dbReference>
<dbReference type="InterPro" id="IPR053169">
    <property type="entry name" value="MUG_Protein"/>
</dbReference>
<dbReference type="Gene3D" id="1.50.10.20">
    <property type="match status" value="1"/>
</dbReference>
<dbReference type="Proteomes" id="UP001378960">
    <property type="component" value="Unassembled WGS sequence"/>
</dbReference>
<evidence type="ECO:0000313" key="1">
    <source>
        <dbReference type="EMBL" id="GMM48685.1"/>
    </source>
</evidence>
<keyword evidence="2" id="KW-1185">Reference proteome</keyword>
<gene>
    <name evidence="1" type="ORF">DAPK24_052830</name>
</gene>
<evidence type="ECO:0000313" key="2">
    <source>
        <dbReference type="Proteomes" id="UP001378960"/>
    </source>
</evidence>
<dbReference type="InterPro" id="IPR008928">
    <property type="entry name" value="6-hairpin_glycosidase_sf"/>
</dbReference>
<sequence>MWYQFWNPSIGSFTTQTPCHESHGNQFSCYAQAVAVHAIGDSATVFKDMTLPIVDKVVKSTLKYRNPKYGAYSVDFHGGENSGNDDINYDDNAHLLRGLIQIYEATGNEKYLKLCSEIQKFMLTGITEHKHWHIKGCKWHISRSYMATISNSVGAMGAMKMIKYTNNKQDEARLYDFAKTCMNFIWEKMRDPNDNIIMDGVGLDSETIDITKYSYNQGSSLSAYCYMYQYDQNPEWKEKADLLIDGCINPGKTLYDRDYPDHNKRYLHGIVYFNQLLIEGIVDYILTFKDIAPPEVIEQCKKQLVRHASYYRKYCFDEKDGLYFMNFDIYKINSHIYKRYKEEFGGNKPYNPDKRERLAAKDDGNIDRLPVVKSLIGEAAAAHMFFQIARVFPQMEPVKC</sequence>
<protein>
    <submittedName>
        <fullName evidence="1">Uncharacterized protein</fullName>
    </submittedName>
</protein>
<accession>A0AAV5RAX2</accession>
<reference evidence="1 2" key="1">
    <citation type="journal article" date="2023" name="Elife">
        <title>Identification of key yeast species and microbe-microbe interactions impacting larval growth of Drosophila in the wild.</title>
        <authorList>
            <person name="Mure A."/>
            <person name="Sugiura Y."/>
            <person name="Maeda R."/>
            <person name="Honda K."/>
            <person name="Sakurai N."/>
            <person name="Takahashi Y."/>
            <person name="Watada M."/>
            <person name="Katoh T."/>
            <person name="Gotoh A."/>
            <person name="Gotoh Y."/>
            <person name="Taniguchi I."/>
            <person name="Nakamura K."/>
            <person name="Hayashi T."/>
            <person name="Katayama T."/>
            <person name="Uemura T."/>
            <person name="Hattori Y."/>
        </authorList>
    </citation>
    <scope>NUCLEOTIDE SEQUENCE [LARGE SCALE GENOMIC DNA]</scope>
    <source>
        <strain evidence="1 2">PK-24</strain>
    </source>
</reference>